<evidence type="ECO:0000313" key="3">
    <source>
        <dbReference type="EMBL" id="OZJ02019.1"/>
    </source>
</evidence>
<dbReference type="OrthoDB" id="2105077at2759"/>
<dbReference type="InterPro" id="IPR043202">
    <property type="entry name" value="Band-7_stomatin-like"/>
</dbReference>
<sequence>DVKIQIGEIPKQVIMTKDNVNVSIDSVLYWHIIDPYQAQFGVSDVRKALIERTQTTLRHILGARVLQDCIENREAISYEIQETIGPAAKLWGVKIETILIKDLGFAKELQDSLSSAAQAKRVGESKVIAARAEVDAAKLMREAANILNTPAAMQIRYLETMASMSKNPGTKIIFMPSADSNGVGIGTSQTFGDQRGNAALTPVQASIYETMADQR</sequence>
<dbReference type="SMART" id="SM00244">
    <property type="entry name" value="PHB"/>
    <property type="match status" value="1"/>
</dbReference>
<gene>
    <name evidence="3" type="ORF">BZG36_05198</name>
</gene>
<dbReference type="AlphaFoldDB" id="A0A261XUI6"/>
<name>A0A261XUI6_9FUNG</name>
<dbReference type="PANTHER" id="PTHR10264">
    <property type="entry name" value="BAND 7 PROTEIN-RELATED"/>
    <property type="match status" value="1"/>
</dbReference>
<evidence type="ECO:0000256" key="1">
    <source>
        <dbReference type="ARBA" id="ARBA00008164"/>
    </source>
</evidence>
<dbReference type="PANTHER" id="PTHR10264:SF19">
    <property type="entry name" value="AT06885P-RELATED"/>
    <property type="match status" value="1"/>
</dbReference>
<dbReference type="Proteomes" id="UP000242875">
    <property type="component" value="Unassembled WGS sequence"/>
</dbReference>
<evidence type="ECO:0000259" key="2">
    <source>
        <dbReference type="SMART" id="SM00244"/>
    </source>
</evidence>
<proteinExistence type="inferred from homology"/>
<feature type="non-terminal residue" evidence="3">
    <location>
        <position position="1"/>
    </location>
</feature>
<dbReference type="EMBL" id="MVBO01000203">
    <property type="protein sequence ID" value="OZJ02019.1"/>
    <property type="molecule type" value="Genomic_DNA"/>
</dbReference>
<accession>A0A261XUI6</accession>
<dbReference type="PRINTS" id="PR00721">
    <property type="entry name" value="STOMATIN"/>
</dbReference>
<evidence type="ECO:0000313" key="4">
    <source>
        <dbReference type="Proteomes" id="UP000242875"/>
    </source>
</evidence>
<comment type="caution">
    <text evidence="3">The sequence shown here is derived from an EMBL/GenBank/DDBJ whole genome shotgun (WGS) entry which is preliminary data.</text>
</comment>
<organism evidence="3 4">
    <name type="scientific">Bifiguratus adelaidae</name>
    <dbReference type="NCBI Taxonomy" id="1938954"/>
    <lineage>
        <taxon>Eukaryota</taxon>
        <taxon>Fungi</taxon>
        <taxon>Fungi incertae sedis</taxon>
        <taxon>Mucoromycota</taxon>
        <taxon>Mucoromycotina</taxon>
        <taxon>Endogonomycetes</taxon>
        <taxon>Endogonales</taxon>
        <taxon>Endogonales incertae sedis</taxon>
        <taxon>Bifiguratus</taxon>
    </lineage>
</organism>
<dbReference type="GO" id="GO:0005886">
    <property type="term" value="C:plasma membrane"/>
    <property type="evidence" value="ECO:0007669"/>
    <property type="project" value="InterPro"/>
</dbReference>
<dbReference type="InterPro" id="IPR036013">
    <property type="entry name" value="Band_7/SPFH_dom_sf"/>
</dbReference>
<comment type="similarity">
    <text evidence="1">Belongs to the band 7/mec-2 family.</text>
</comment>
<dbReference type="Gene3D" id="3.30.479.30">
    <property type="entry name" value="Band 7 domain"/>
    <property type="match status" value="1"/>
</dbReference>
<protein>
    <recommendedName>
        <fullName evidence="2">Band 7 domain-containing protein</fullName>
    </recommendedName>
</protein>
<dbReference type="InterPro" id="IPR001107">
    <property type="entry name" value="Band_7"/>
</dbReference>
<dbReference type="GO" id="GO:0098552">
    <property type="term" value="C:side of membrane"/>
    <property type="evidence" value="ECO:0007669"/>
    <property type="project" value="UniProtKB-ARBA"/>
</dbReference>
<dbReference type="SUPFAM" id="SSF117892">
    <property type="entry name" value="Band 7/SPFH domain"/>
    <property type="match status" value="1"/>
</dbReference>
<reference evidence="3 4" key="1">
    <citation type="journal article" date="2017" name="Mycologia">
        <title>Bifiguratus adelaidae, gen. et sp. nov., a new member of Mucoromycotina in endophytic and soil-dwelling habitats.</title>
        <authorList>
            <person name="Torres-Cruz T.J."/>
            <person name="Billingsley Tobias T.L."/>
            <person name="Almatruk M."/>
            <person name="Hesse C."/>
            <person name="Kuske C.R."/>
            <person name="Desiro A."/>
            <person name="Benucci G.M."/>
            <person name="Bonito G."/>
            <person name="Stajich J.E."/>
            <person name="Dunlap C."/>
            <person name="Arnold A.E."/>
            <person name="Porras-Alfaro A."/>
        </authorList>
    </citation>
    <scope>NUCLEOTIDE SEQUENCE [LARGE SCALE GENOMIC DNA]</scope>
    <source>
        <strain evidence="3 4">AZ0501</strain>
    </source>
</reference>
<dbReference type="Gene3D" id="6.10.250.2090">
    <property type="match status" value="1"/>
</dbReference>
<feature type="domain" description="Band 7" evidence="2">
    <location>
        <begin position="2"/>
        <end position="121"/>
    </location>
</feature>
<keyword evidence="4" id="KW-1185">Reference proteome</keyword>
<dbReference type="InterPro" id="IPR001972">
    <property type="entry name" value="Stomatin_HflK_fam"/>
</dbReference>
<dbReference type="FunFam" id="3.30.479.30:FF:000004">
    <property type="entry name" value="Putative membrane protease family, stomatin"/>
    <property type="match status" value="1"/>
</dbReference>
<dbReference type="Pfam" id="PF01145">
    <property type="entry name" value="Band_7"/>
    <property type="match status" value="1"/>
</dbReference>